<evidence type="ECO:0000313" key="2">
    <source>
        <dbReference type="EMBL" id="KAK0607989.1"/>
    </source>
</evidence>
<dbReference type="AlphaFoldDB" id="A0AA39W304"/>
<dbReference type="Pfam" id="PF00078">
    <property type="entry name" value="RVT_1"/>
    <property type="match status" value="1"/>
</dbReference>
<evidence type="ECO:0000313" key="3">
    <source>
        <dbReference type="Proteomes" id="UP001168877"/>
    </source>
</evidence>
<sequence>MFRLYARLKAIKRILKDKTSICYEVIHQKVAQAKERSEQAQREILINYGYCVCYENEKAPGPDGFPIEFFKKAWSIVGRDVIVAIRNFFQYGKLLKAANATIITLVLKKVNPSKMGDFRPISCCNLIYKCITKILANQLVFCLEDLISPNQITFIPNRSIVENVLLAQEVMKNYHKSGGSARYTMKVDLMKVYDSVNWDFALHSLCCFVLVDNACGCSFDSKITEIYYIYKTLTHDSQQRSANEARGGKFKLNANSKMAIEMSKMANQMQSLQTFIQNIGNHRVGVKQTGEQNASGSGVFNRMMEGQDQDEVQAMGF</sequence>
<dbReference type="PANTHER" id="PTHR46890">
    <property type="entry name" value="NON-LTR RETROLELEMENT REVERSE TRANSCRIPTASE-LIKE PROTEIN-RELATED"/>
    <property type="match status" value="1"/>
</dbReference>
<reference evidence="2" key="2">
    <citation type="submission" date="2023-06" db="EMBL/GenBank/DDBJ databases">
        <authorList>
            <person name="Swenson N.G."/>
            <person name="Wegrzyn J.L."/>
            <person name="Mcevoy S.L."/>
        </authorList>
    </citation>
    <scope>NUCLEOTIDE SEQUENCE</scope>
    <source>
        <strain evidence="2">NS2018</strain>
        <tissue evidence="2">Leaf</tissue>
    </source>
</reference>
<protein>
    <recommendedName>
        <fullName evidence="1">Reverse transcriptase domain-containing protein</fullName>
    </recommendedName>
</protein>
<dbReference type="SUPFAM" id="SSF56672">
    <property type="entry name" value="DNA/RNA polymerases"/>
    <property type="match status" value="1"/>
</dbReference>
<feature type="domain" description="Reverse transcriptase" evidence="1">
    <location>
        <begin position="111"/>
        <end position="211"/>
    </location>
</feature>
<organism evidence="2 3">
    <name type="scientific">Acer saccharum</name>
    <name type="common">Sugar maple</name>
    <dbReference type="NCBI Taxonomy" id="4024"/>
    <lineage>
        <taxon>Eukaryota</taxon>
        <taxon>Viridiplantae</taxon>
        <taxon>Streptophyta</taxon>
        <taxon>Embryophyta</taxon>
        <taxon>Tracheophyta</taxon>
        <taxon>Spermatophyta</taxon>
        <taxon>Magnoliopsida</taxon>
        <taxon>eudicotyledons</taxon>
        <taxon>Gunneridae</taxon>
        <taxon>Pentapetalae</taxon>
        <taxon>rosids</taxon>
        <taxon>malvids</taxon>
        <taxon>Sapindales</taxon>
        <taxon>Sapindaceae</taxon>
        <taxon>Hippocastanoideae</taxon>
        <taxon>Acereae</taxon>
        <taxon>Acer</taxon>
    </lineage>
</organism>
<proteinExistence type="predicted"/>
<comment type="caution">
    <text evidence="2">The sequence shown here is derived from an EMBL/GenBank/DDBJ whole genome shotgun (WGS) entry which is preliminary data.</text>
</comment>
<name>A0AA39W304_ACESA</name>
<dbReference type="Proteomes" id="UP001168877">
    <property type="component" value="Unassembled WGS sequence"/>
</dbReference>
<dbReference type="InterPro" id="IPR043502">
    <property type="entry name" value="DNA/RNA_pol_sf"/>
</dbReference>
<dbReference type="EMBL" id="JAUESC010000001">
    <property type="protein sequence ID" value="KAK0607989.1"/>
    <property type="molecule type" value="Genomic_DNA"/>
</dbReference>
<dbReference type="InterPro" id="IPR000477">
    <property type="entry name" value="RT_dom"/>
</dbReference>
<dbReference type="CDD" id="cd01650">
    <property type="entry name" value="RT_nLTR_like"/>
    <property type="match status" value="1"/>
</dbReference>
<dbReference type="PANTHER" id="PTHR46890:SF48">
    <property type="entry name" value="RNA-DIRECTED DNA POLYMERASE"/>
    <property type="match status" value="1"/>
</dbReference>
<evidence type="ECO:0000259" key="1">
    <source>
        <dbReference type="Pfam" id="PF00078"/>
    </source>
</evidence>
<keyword evidence="3" id="KW-1185">Reference proteome</keyword>
<gene>
    <name evidence="2" type="ORF">LWI29_023662</name>
</gene>
<accession>A0AA39W304</accession>
<reference evidence="2" key="1">
    <citation type="journal article" date="2022" name="Plant J.">
        <title>Strategies of tolerance reflected in two North American maple genomes.</title>
        <authorList>
            <person name="McEvoy S.L."/>
            <person name="Sezen U.U."/>
            <person name="Trouern-Trend A."/>
            <person name="McMahon S.M."/>
            <person name="Schaberg P.G."/>
            <person name="Yang J."/>
            <person name="Wegrzyn J.L."/>
            <person name="Swenson N.G."/>
        </authorList>
    </citation>
    <scope>NUCLEOTIDE SEQUENCE</scope>
    <source>
        <strain evidence="2">NS2018</strain>
    </source>
</reference>
<dbReference type="InterPro" id="IPR052343">
    <property type="entry name" value="Retrotransposon-Effector_Assoc"/>
</dbReference>